<evidence type="ECO:0000256" key="1">
    <source>
        <dbReference type="SAM" id="Phobius"/>
    </source>
</evidence>
<evidence type="ECO:0000313" key="2">
    <source>
        <dbReference type="EMBL" id="ADN12883.1"/>
    </source>
</evidence>
<keyword evidence="1" id="KW-1133">Transmembrane helix</keyword>
<reference evidence="3" key="1">
    <citation type="journal article" date="2011" name="MBio">
        <title>Novel metabolic attributes of the genus Cyanothece, comprising a group of unicellular nitrogen-fixing Cyanobacteria.</title>
        <authorList>
            <person name="Bandyopadhyay A."/>
            <person name="Elvitigala T."/>
            <person name="Welsh E."/>
            <person name="Stockel J."/>
            <person name="Liberton M."/>
            <person name="Min H."/>
            <person name="Sherman L.A."/>
            <person name="Pakrasi H.B."/>
        </authorList>
    </citation>
    <scope>NUCLEOTIDE SEQUENCE [LARGE SCALE GENOMIC DNA]</scope>
    <source>
        <strain evidence="3">PCC 7822</strain>
    </source>
</reference>
<protein>
    <submittedName>
        <fullName evidence="2">Uncharacterized protein</fullName>
    </submittedName>
</protein>
<feature type="transmembrane region" description="Helical" evidence="1">
    <location>
        <begin position="53"/>
        <end position="77"/>
    </location>
</feature>
<sequence>MEDMRYPRWLPYPSSWFKAFVSFLFVIPLKYIVQFTGESLLVVFGAESVARYWLFEFLLITLVFVPIVVFSYIHCFLWGKFTKAVKWLPNFDSWLEGAANWLISVVSFGLCFYILVRFASNNVYYSHYFTKYGSSLNGQLAWFISSVFIVTAAYLYQLKRFVKESLSISKKH</sequence>
<keyword evidence="1" id="KW-0472">Membrane</keyword>
<organism evidence="2 3">
    <name type="scientific">Gloeothece verrucosa (strain PCC 7822)</name>
    <name type="common">Cyanothece sp. (strain PCC 7822)</name>
    <dbReference type="NCBI Taxonomy" id="497965"/>
    <lineage>
        <taxon>Bacteria</taxon>
        <taxon>Bacillati</taxon>
        <taxon>Cyanobacteriota</taxon>
        <taxon>Cyanophyceae</taxon>
        <taxon>Oscillatoriophycideae</taxon>
        <taxon>Chroococcales</taxon>
        <taxon>Aphanothecaceae</taxon>
        <taxon>Gloeothece</taxon>
        <taxon>Gloeothece verrucosa</taxon>
    </lineage>
</organism>
<feature type="transmembrane region" description="Helical" evidence="1">
    <location>
        <begin position="139"/>
        <end position="156"/>
    </location>
</feature>
<dbReference type="EMBL" id="CP002198">
    <property type="protein sequence ID" value="ADN12883.1"/>
    <property type="molecule type" value="Genomic_DNA"/>
</dbReference>
<name>E0UCC6_GLOV7</name>
<dbReference type="Proteomes" id="UP000008206">
    <property type="component" value="Chromosome"/>
</dbReference>
<dbReference type="STRING" id="497965.Cyan7822_0863"/>
<dbReference type="RefSeq" id="WP_013320993.1">
    <property type="nucleotide sequence ID" value="NC_014501.1"/>
</dbReference>
<keyword evidence="3" id="KW-1185">Reference proteome</keyword>
<feature type="transmembrane region" description="Helical" evidence="1">
    <location>
        <begin position="12"/>
        <end position="33"/>
    </location>
</feature>
<keyword evidence="1" id="KW-0812">Transmembrane</keyword>
<gene>
    <name evidence="2" type="ordered locus">Cyan7822_0863</name>
</gene>
<feature type="transmembrane region" description="Helical" evidence="1">
    <location>
        <begin position="98"/>
        <end position="119"/>
    </location>
</feature>
<dbReference type="HOGENOM" id="CLU_1608937_0_0_3"/>
<dbReference type="AlphaFoldDB" id="E0UCC6"/>
<evidence type="ECO:0000313" key="3">
    <source>
        <dbReference type="Proteomes" id="UP000008206"/>
    </source>
</evidence>
<dbReference type="KEGG" id="cyj:Cyan7822_0863"/>
<accession>E0UCC6</accession>
<proteinExistence type="predicted"/>
<dbReference type="OrthoDB" id="570330at2"/>